<proteinExistence type="predicted"/>
<evidence type="ECO:0000256" key="2">
    <source>
        <dbReference type="ARBA" id="ARBA00012483"/>
    </source>
</evidence>
<evidence type="ECO:0000256" key="5">
    <source>
        <dbReference type="ARBA" id="ARBA00022771"/>
    </source>
</evidence>
<dbReference type="Pfam" id="PF00097">
    <property type="entry name" value="zf-C3HC4"/>
    <property type="match status" value="1"/>
</dbReference>
<dbReference type="EMBL" id="CAJVPS010000004">
    <property type="protein sequence ID" value="CAG8438462.1"/>
    <property type="molecule type" value="Genomic_DNA"/>
</dbReference>
<dbReference type="GO" id="GO:0061630">
    <property type="term" value="F:ubiquitin protein ligase activity"/>
    <property type="evidence" value="ECO:0007669"/>
    <property type="project" value="UniProtKB-EC"/>
</dbReference>
<dbReference type="EC" id="2.3.2.27" evidence="2"/>
<feature type="region of interest" description="Disordered" evidence="10">
    <location>
        <begin position="27"/>
        <end position="78"/>
    </location>
</feature>
<feature type="compositionally biased region" description="Acidic residues" evidence="10">
    <location>
        <begin position="66"/>
        <end position="78"/>
    </location>
</feature>
<feature type="compositionally biased region" description="Low complexity" evidence="10">
    <location>
        <begin position="49"/>
        <end position="62"/>
    </location>
</feature>
<comment type="catalytic activity">
    <reaction evidence="1">
        <text>S-ubiquitinyl-[E2 ubiquitin-conjugating enzyme]-L-cysteine + [acceptor protein]-L-lysine = [E2 ubiquitin-conjugating enzyme]-L-cysteine + N(6)-ubiquitinyl-[acceptor protein]-L-lysine.</text>
        <dbReference type="EC" id="2.3.2.27"/>
    </reaction>
</comment>
<organism evidence="12 13">
    <name type="scientific">Ambispora leptoticha</name>
    <dbReference type="NCBI Taxonomy" id="144679"/>
    <lineage>
        <taxon>Eukaryota</taxon>
        <taxon>Fungi</taxon>
        <taxon>Fungi incertae sedis</taxon>
        <taxon>Mucoromycota</taxon>
        <taxon>Glomeromycotina</taxon>
        <taxon>Glomeromycetes</taxon>
        <taxon>Archaeosporales</taxon>
        <taxon>Ambisporaceae</taxon>
        <taxon>Ambispora</taxon>
    </lineage>
</organism>
<evidence type="ECO:0000259" key="11">
    <source>
        <dbReference type="PROSITE" id="PS50089"/>
    </source>
</evidence>
<dbReference type="GO" id="GO:0006513">
    <property type="term" value="P:protein monoubiquitination"/>
    <property type="evidence" value="ECO:0007669"/>
    <property type="project" value="TreeGrafter"/>
</dbReference>
<feature type="domain" description="RING-type" evidence="11">
    <location>
        <begin position="88"/>
        <end position="129"/>
    </location>
</feature>
<keyword evidence="4" id="KW-0479">Metal-binding</keyword>
<dbReference type="InterPro" id="IPR013083">
    <property type="entry name" value="Znf_RING/FYVE/PHD"/>
</dbReference>
<dbReference type="GO" id="GO:0008270">
    <property type="term" value="F:zinc ion binding"/>
    <property type="evidence" value="ECO:0007669"/>
    <property type="project" value="UniProtKB-KW"/>
</dbReference>
<evidence type="ECO:0000313" key="12">
    <source>
        <dbReference type="EMBL" id="CAG8438462.1"/>
    </source>
</evidence>
<evidence type="ECO:0000256" key="4">
    <source>
        <dbReference type="ARBA" id="ARBA00022723"/>
    </source>
</evidence>
<evidence type="ECO:0000256" key="6">
    <source>
        <dbReference type="ARBA" id="ARBA00022833"/>
    </source>
</evidence>
<keyword evidence="6" id="KW-0862">Zinc</keyword>
<protein>
    <recommendedName>
        <fullName evidence="2">RING-type E3 ubiquitin transferase</fullName>
        <ecNumber evidence="2">2.3.2.27</ecNumber>
    </recommendedName>
</protein>
<dbReference type="GO" id="GO:0000209">
    <property type="term" value="P:protein polyubiquitination"/>
    <property type="evidence" value="ECO:0007669"/>
    <property type="project" value="TreeGrafter"/>
</dbReference>
<dbReference type="InterPro" id="IPR018957">
    <property type="entry name" value="Znf_C3HC4_RING-type"/>
</dbReference>
<keyword evidence="7" id="KW-0805">Transcription regulation</keyword>
<reference evidence="12" key="1">
    <citation type="submission" date="2021-06" db="EMBL/GenBank/DDBJ databases">
        <authorList>
            <person name="Kallberg Y."/>
            <person name="Tangrot J."/>
            <person name="Rosling A."/>
        </authorList>
    </citation>
    <scope>NUCLEOTIDE SEQUENCE</scope>
    <source>
        <strain evidence="12">FL130A</strain>
    </source>
</reference>
<evidence type="ECO:0000256" key="8">
    <source>
        <dbReference type="ARBA" id="ARBA00023163"/>
    </source>
</evidence>
<dbReference type="PANTHER" id="PTHR46077">
    <property type="entry name" value="E3 UBIQUITIN-PROTEIN LIGASE TOPORS"/>
    <property type="match status" value="1"/>
</dbReference>
<evidence type="ECO:0000313" key="13">
    <source>
        <dbReference type="Proteomes" id="UP000789508"/>
    </source>
</evidence>
<comment type="caution">
    <text evidence="12">The sequence shown here is derived from an EMBL/GenBank/DDBJ whole genome shotgun (WGS) entry which is preliminary data.</text>
</comment>
<dbReference type="Gene3D" id="3.30.40.10">
    <property type="entry name" value="Zinc/RING finger domain, C3HC4 (zinc finger)"/>
    <property type="match status" value="1"/>
</dbReference>
<dbReference type="PROSITE" id="PS00518">
    <property type="entry name" value="ZF_RING_1"/>
    <property type="match status" value="1"/>
</dbReference>
<dbReference type="PANTHER" id="PTHR46077:SF1">
    <property type="entry name" value="TOP1 BINDING ARGININE_SERINE RICH PROTEIN, E3 UBIQUITIN LIGASE"/>
    <property type="match status" value="1"/>
</dbReference>
<dbReference type="Proteomes" id="UP000789508">
    <property type="component" value="Unassembled WGS sequence"/>
</dbReference>
<name>A0A9N8V6K4_9GLOM</name>
<dbReference type="InterPro" id="IPR001841">
    <property type="entry name" value="Znf_RING"/>
</dbReference>
<evidence type="ECO:0000256" key="10">
    <source>
        <dbReference type="SAM" id="MobiDB-lite"/>
    </source>
</evidence>
<evidence type="ECO:0000256" key="7">
    <source>
        <dbReference type="ARBA" id="ARBA00023015"/>
    </source>
</evidence>
<evidence type="ECO:0000256" key="9">
    <source>
        <dbReference type="PROSITE-ProRule" id="PRU00175"/>
    </source>
</evidence>
<dbReference type="OrthoDB" id="21204at2759"/>
<keyword evidence="3" id="KW-0808">Transferase</keyword>
<evidence type="ECO:0000256" key="3">
    <source>
        <dbReference type="ARBA" id="ARBA00022679"/>
    </source>
</evidence>
<dbReference type="PROSITE" id="PS50089">
    <property type="entry name" value="ZF_RING_2"/>
    <property type="match status" value="1"/>
</dbReference>
<keyword evidence="13" id="KW-1185">Reference proteome</keyword>
<gene>
    <name evidence="12" type="ORF">ALEPTO_LOCUS98</name>
</gene>
<dbReference type="SUPFAM" id="SSF57850">
    <property type="entry name" value="RING/U-box"/>
    <property type="match status" value="1"/>
</dbReference>
<dbReference type="SMART" id="SM00184">
    <property type="entry name" value="RING"/>
    <property type="match status" value="1"/>
</dbReference>
<keyword evidence="8" id="KW-0804">Transcription</keyword>
<sequence length="333" mass="38551">MAKNDIGSSVLLHNTNVNTKFVIEQEQDESSSINSFYKSFEEEEEGEKNSVQDNDDSSCSNSDHVDTEEETEKEVEPDTEDSIAQNCCSICLHQFQNPSYVISCYHTFCFTCIKEWLRVSKTVLCPLCKTRVEIIVHSIDENNNSFKKFMVDVDDERFQDTLEPLNRQSGKRSNNKRQQTKIWGGAGNSLLSSSDLSSSTAAIKNRRRIYDQDLRPKDSRGRVYNGSISIDTMKIEPRDLDRLRPFIERDLLALIPPDTYDNVILEYVQGLLVMPYQQPPKRLQKLQPPLWDEVYRLLHPLLGQWAEKFVEEACRFVYSGMDIVTWDRMVDYS</sequence>
<dbReference type="AlphaFoldDB" id="A0A9N8V6K4"/>
<keyword evidence="5 9" id="KW-0863">Zinc-finger</keyword>
<dbReference type="InterPro" id="IPR017907">
    <property type="entry name" value="Znf_RING_CS"/>
</dbReference>
<evidence type="ECO:0000256" key="1">
    <source>
        <dbReference type="ARBA" id="ARBA00000900"/>
    </source>
</evidence>
<accession>A0A9N8V6K4</accession>